<dbReference type="EMBL" id="BROD01000001">
    <property type="protein sequence ID" value="GKX68422.1"/>
    <property type="molecule type" value="Genomic_DNA"/>
</dbReference>
<keyword evidence="1" id="KW-0347">Helicase</keyword>
<keyword evidence="1" id="KW-0547">Nucleotide-binding</keyword>
<name>A0ACB5RH76_9CLOT</name>
<organism evidence="1 2">
    <name type="scientific">Inconstantimicrobium mannanitabidum</name>
    <dbReference type="NCBI Taxonomy" id="1604901"/>
    <lineage>
        <taxon>Bacteria</taxon>
        <taxon>Bacillati</taxon>
        <taxon>Bacillota</taxon>
        <taxon>Clostridia</taxon>
        <taxon>Eubacteriales</taxon>
        <taxon>Clostridiaceae</taxon>
        <taxon>Inconstantimicrobium</taxon>
    </lineage>
</organism>
<keyword evidence="2" id="KW-1185">Reference proteome</keyword>
<evidence type="ECO:0000313" key="1">
    <source>
        <dbReference type="EMBL" id="GKX68422.1"/>
    </source>
</evidence>
<protein>
    <submittedName>
        <fullName evidence="1">ATP-dependent helicase/nuclease subunit A</fullName>
    </submittedName>
</protein>
<sequence>MATKWTEEQLRAINTRGENLLVAAAAGSGKTAVLVERIIKMITDKNNPVDIDRLLVVTFTSAVASEMRERIGEAISKELESNPNSTILAKQLTLLSGASITTMHSFCLDVIKNNFHELDLDPGFRIGDATECAILQNEIINDVFEDKYNEGDTSFLDLVEAYGSSKDDFKLKELVLQIYSFAMSGPWPEQWLKEKSEDFNVSTKEDLNNSNWVKIIQENINLQLESIYNSYKNVSRVCYEVEGMDKYIENVEDDLQIINKLRENCSHGLEKTLLALSSIKFGKLKTVKKNEIQDVDSQEMFKSARDQMKKDSTKISNGLNGMSIEQLLEQTQSLYPFMRTLSSLVLDFNQAYKDKKKERNMIDFNDMEHICLQILTSLDEEGNIVPSKVALNYREKFEEVFVDEYQDSNNVQETIIDMVSRKYCDVPNVFMVGDVKQSIYRFRQARPELFLQKYNTYVQSQKSVGESEITIDAMDEAAIDKNIKNEKVLLFKNFRSRKEILDAANFIFYNIMSESVGELDYDEGEALNLGANYEKPTIDNCYDINEAELENSNIAGKVELHILDLAGESKKEEPENEDEVTENVDEEENLDSIQYEARIVAKRINNLIHGEKPYLVWDKSLEKYRRATYKDIVILLRTVKSWAEILVDELGAAGIPVYSDAGSGYFDAVEIRTMMSLLHIIDNPLQDIHTLAALRSPIFSFSAEELSDLRLLIKSNEEQKYYYDIVKEIADGERDLSEKVSINQELVGKCSRFIEKLNEWRRKSEYMPVDEFIWFLMMDTSYYGFVGAMSNGVKRQANLKVLFQRAKQFQQTSLKGVFNFINFINKLKKSSGDMGSAKVLGENEDVVRIMSIHKSKGLEFPVVILAGCGKQINLMDLRNDVLLHEELGYGPNFVDLSKRITNSSLAKLAIREKKKLEVYSEEIRVLYVALTRAKEKLILTGKVNDFQKTVEKWARAATSVTTDNTISPREILNLKCYLDWIAISVARHKDGELLRNGRNDIKIRDDYSTWSVELWTKSMLTVEEKLLAVDKYDTEWMNNSQVEIREEIKNRLEYAYDYEKIVYLPSNVSVSDLKKQAIEIEEPIFKLYESEYVRKPKFLSEDKGLTSAEKGTAVHFVMQHLDLDKVYTPDIIQEQIDSMVSDELLREEEAKVVNKFKVWKFFKSDIGMKVLECHKEGKLLQRELPFVTHIPASKLSTEELVDKYKDEVVRLQGIIDCFFEYKGEIVLLDYKTDYVEEGNEQKIVDRYRIQMEYYSEALEKILGRKVSYKFLYLFYLDKSIEV</sequence>
<dbReference type="Proteomes" id="UP001058074">
    <property type="component" value="Unassembled WGS sequence"/>
</dbReference>
<accession>A0ACB5RH76</accession>
<keyword evidence="1" id="KW-0067">ATP-binding</keyword>
<evidence type="ECO:0000313" key="2">
    <source>
        <dbReference type="Proteomes" id="UP001058074"/>
    </source>
</evidence>
<reference evidence="1" key="1">
    <citation type="journal article" date="2025" name="Int. J. Syst. Evol. Microbiol.">
        <title>Inconstantimicrobium mannanitabidum sp. nov., a novel member of the family Clostridiaceae isolated from anoxic soil under the treatment of reductive soil disinfestation.</title>
        <authorList>
            <person name="Ueki A."/>
            <person name="Tonouchi A."/>
            <person name="Honma S."/>
            <person name="Kaku N."/>
            <person name="Ueki K."/>
        </authorList>
    </citation>
    <scope>NUCLEOTIDE SEQUENCE</scope>
    <source>
        <strain evidence="1">TW13</strain>
    </source>
</reference>
<comment type="caution">
    <text evidence="1">The sequence shown here is derived from an EMBL/GenBank/DDBJ whole genome shotgun (WGS) entry which is preliminary data.</text>
</comment>
<gene>
    <name evidence="1" type="primary">addA</name>
    <name evidence="1" type="ORF">rsdtw13_36800</name>
</gene>
<keyword evidence="1" id="KW-0378">Hydrolase</keyword>
<proteinExistence type="predicted"/>